<dbReference type="OrthoDB" id="9811244at2"/>
<dbReference type="Pfam" id="PF02583">
    <property type="entry name" value="Trns_repr_metal"/>
    <property type="match status" value="1"/>
</dbReference>
<dbReference type="Gene3D" id="1.20.58.1000">
    <property type="entry name" value="Metal-sensitive repressor, helix protomer"/>
    <property type="match status" value="1"/>
</dbReference>
<dbReference type="GO" id="GO:0046872">
    <property type="term" value="F:metal ion binding"/>
    <property type="evidence" value="ECO:0007669"/>
    <property type="project" value="InterPro"/>
</dbReference>
<gene>
    <name evidence="1" type="ORF">SAMN03080599_02169</name>
</gene>
<keyword evidence="2" id="KW-1185">Reference proteome</keyword>
<organism evidence="1 2">
    <name type="scientific">Acidaminobacter hydrogenoformans DSM 2784</name>
    <dbReference type="NCBI Taxonomy" id="1120920"/>
    <lineage>
        <taxon>Bacteria</taxon>
        <taxon>Bacillati</taxon>
        <taxon>Bacillota</taxon>
        <taxon>Clostridia</taxon>
        <taxon>Peptostreptococcales</taxon>
        <taxon>Acidaminobacteraceae</taxon>
        <taxon>Acidaminobacter</taxon>
    </lineage>
</organism>
<proteinExistence type="predicted"/>
<reference evidence="1 2" key="1">
    <citation type="submission" date="2016-10" db="EMBL/GenBank/DDBJ databases">
        <authorList>
            <person name="de Groot N.N."/>
        </authorList>
    </citation>
    <scope>NUCLEOTIDE SEQUENCE [LARGE SCALE GENOMIC DNA]</scope>
    <source>
        <strain evidence="1 2">DSM 2784</strain>
    </source>
</reference>
<dbReference type="PANTHER" id="PTHR33677:SF3">
    <property type="entry name" value="COPPER-SENSING TRANSCRIPTIONAL REPRESSOR RICR"/>
    <property type="match status" value="1"/>
</dbReference>
<dbReference type="CDD" id="cd10158">
    <property type="entry name" value="CsoR-like_DUF156_1"/>
    <property type="match status" value="1"/>
</dbReference>
<dbReference type="Proteomes" id="UP000199208">
    <property type="component" value="Unassembled WGS sequence"/>
</dbReference>
<name>A0A1G5S1H1_9FIRM</name>
<dbReference type="InterPro" id="IPR003735">
    <property type="entry name" value="Metal_Tscrpt_repr"/>
</dbReference>
<dbReference type="GO" id="GO:0045892">
    <property type="term" value="P:negative regulation of DNA-templated transcription"/>
    <property type="evidence" value="ECO:0007669"/>
    <property type="project" value="UniProtKB-ARBA"/>
</dbReference>
<protein>
    <submittedName>
        <fullName evidence="1">DNA-binding transcriptional regulator, FrmR family</fullName>
    </submittedName>
</protein>
<dbReference type="GO" id="GO:0003677">
    <property type="term" value="F:DNA binding"/>
    <property type="evidence" value="ECO:0007669"/>
    <property type="project" value="UniProtKB-KW"/>
</dbReference>
<dbReference type="STRING" id="1120920.SAMN03080599_02169"/>
<evidence type="ECO:0000313" key="1">
    <source>
        <dbReference type="EMBL" id="SCZ80232.1"/>
    </source>
</evidence>
<dbReference type="InterPro" id="IPR038390">
    <property type="entry name" value="Metal_Tscrpt_repr_sf"/>
</dbReference>
<dbReference type="AlphaFoldDB" id="A0A1G5S1H1"/>
<dbReference type="RefSeq" id="WP_092591383.1">
    <property type="nucleotide sequence ID" value="NZ_FMWL01000011.1"/>
</dbReference>
<accession>A0A1G5S1H1</accession>
<dbReference type="PANTHER" id="PTHR33677">
    <property type="entry name" value="TRANSCRIPTIONAL REPRESSOR FRMR-RELATED"/>
    <property type="match status" value="1"/>
</dbReference>
<sequence>MQLEHKHTETKNVVNRLSRAIGHLEAVKKMVIDGKDCTDILIQLSAVNAAINNTGKIILVDHIRHCVADAVEKEDHTVLDQLEDAINKFIR</sequence>
<evidence type="ECO:0000313" key="2">
    <source>
        <dbReference type="Proteomes" id="UP000199208"/>
    </source>
</evidence>
<dbReference type="EMBL" id="FMWL01000011">
    <property type="protein sequence ID" value="SCZ80232.1"/>
    <property type="molecule type" value="Genomic_DNA"/>
</dbReference>
<keyword evidence="1" id="KW-0238">DNA-binding</keyword>